<dbReference type="GO" id="GO:0016705">
    <property type="term" value="F:oxidoreductase activity, acting on paired donors, with incorporation or reduction of molecular oxygen"/>
    <property type="evidence" value="ECO:0007669"/>
    <property type="project" value="InterPro"/>
</dbReference>
<dbReference type="STRING" id="100816.A0A175VP77"/>
<comment type="subcellular location">
    <subcellularLocation>
        <location evidence="2">Membrane</location>
        <topology evidence="2">Single-pass membrane protein</topology>
    </subcellularLocation>
</comment>
<keyword evidence="8" id="KW-1133">Transmembrane helix</keyword>
<keyword evidence="8" id="KW-0812">Transmembrane</keyword>
<comment type="similarity">
    <text evidence="3">Belongs to the cytochrome P450 family.</text>
</comment>
<keyword evidence="6" id="KW-0408">Iron</keyword>
<dbReference type="SUPFAM" id="SSF48264">
    <property type="entry name" value="Cytochrome P450"/>
    <property type="match status" value="1"/>
</dbReference>
<dbReference type="Gene3D" id="1.10.630.10">
    <property type="entry name" value="Cytochrome P450"/>
    <property type="match status" value="1"/>
</dbReference>
<evidence type="ECO:0000256" key="8">
    <source>
        <dbReference type="SAM" id="Phobius"/>
    </source>
</evidence>
<keyword evidence="5" id="KW-0560">Oxidoreductase</keyword>
<dbReference type="OrthoDB" id="1844152at2759"/>
<keyword evidence="7" id="KW-0503">Monooxygenase</keyword>
<feature type="transmembrane region" description="Helical" evidence="8">
    <location>
        <begin position="54"/>
        <end position="75"/>
    </location>
</feature>
<dbReference type="GO" id="GO:0016020">
    <property type="term" value="C:membrane"/>
    <property type="evidence" value="ECO:0007669"/>
    <property type="project" value="UniProtKB-SubCell"/>
</dbReference>
<accession>A0A175VP77</accession>
<dbReference type="PANTHER" id="PTHR46206">
    <property type="entry name" value="CYTOCHROME P450"/>
    <property type="match status" value="1"/>
</dbReference>
<dbReference type="EMBL" id="LCTW02000631">
    <property type="protein sequence ID" value="KXX72860.1"/>
    <property type="molecule type" value="Genomic_DNA"/>
</dbReference>
<evidence type="ECO:0000313" key="10">
    <source>
        <dbReference type="Proteomes" id="UP000078237"/>
    </source>
</evidence>
<dbReference type="GO" id="GO:0004497">
    <property type="term" value="F:monooxygenase activity"/>
    <property type="evidence" value="ECO:0007669"/>
    <property type="project" value="UniProtKB-KW"/>
</dbReference>
<evidence type="ECO:0000313" key="9">
    <source>
        <dbReference type="EMBL" id="KXX72860.1"/>
    </source>
</evidence>
<reference evidence="9 10" key="1">
    <citation type="journal article" date="2016" name="Genome Announc.">
        <title>Genome Sequence of Madurella mycetomatis mm55, Isolated from a Human Mycetoma Case in Sudan.</title>
        <authorList>
            <person name="Smit S."/>
            <person name="Derks M.F."/>
            <person name="Bervoets S."/>
            <person name="Fahal A."/>
            <person name="van Leeuwen W."/>
            <person name="van Belkum A."/>
            <person name="van de Sande W.W."/>
        </authorList>
    </citation>
    <scope>NUCLEOTIDE SEQUENCE [LARGE SCALE GENOMIC DNA]</scope>
    <source>
        <strain evidence="10">mm55</strain>
    </source>
</reference>
<dbReference type="Proteomes" id="UP000078237">
    <property type="component" value="Unassembled WGS sequence"/>
</dbReference>
<evidence type="ECO:0000256" key="4">
    <source>
        <dbReference type="ARBA" id="ARBA00022723"/>
    </source>
</evidence>
<sequence length="573" mass="65366">MWHFFKSQLATAAEQYEAMQSAIGPLRVSWTDLLVLFLRRARHNTAQSWVELGILAKTTILVTLVLVVVAVVDHIQSQSSVLRRRGIPVLKVPKGIHRWNYEALLKEAARQHPNSPYIIREAGLEYVVYPASCFEEVKRLSTSQVSLVEWHHSTVFTGWHIFAPDNSPMYKVVSTDLMRASPARVPQRQQDAHRAFYTTFGSSCADWKSFPIYSAVQQLVTVTNSTGLVDPALATDPRWLRSVQRLPVFVMVAHFFLNVIPRPLRPLLSTLAFLPARGVAWYMKRLLRPILEQDFQEYYDQAKPAENKKNKVPVTAWLLSRYRPDERPTLDDIADDYVRIAFFSTPSSSATAYFIFVELITRPNLMDELREELVQVISNPDRLTHADLYKLKKMDSFMREAVRTKPFIYRTSRPILSVQLIPELYQHAHTTVVTVCRKTLQPLTLSLGPTIPPGTLICVDAHHIANNPSFYGPDPGEFNPLRSYVKRQQPGQESQHQFASVGPDVSHWGGGPQVCPGREFASDTIKLILTHLLLNYEVRLPEGKEVPRRRFMPNGTVAPDMGARMLVKERRRP</sequence>
<comment type="cofactor">
    <cofactor evidence="1">
        <name>heme</name>
        <dbReference type="ChEBI" id="CHEBI:30413"/>
    </cofactor>
</comment>
<gene>
    <name evidence="9" type="ORF">MMYC01_210430</name>
</gene>
<organism evidence="9 10">
    <name type="scientific">Madurella mycetomatis</name>
    <dbReference type="NCBI Taxonomy" id="100816"/>
    <lineage>
        <taxon>Eukaryota</taxon>
        <taxon>Fungi</taxon>
        <taxon>Dikarya</taxon>
        <taxon>Ascomycota</taxon>
        <taxon>Pezizomycotina</taxon>
        <taxon>Sordariomycetes</taxon>
        <taxon>Sordariomycetidae</taxon>
        <taxon>Sordariales</taxon>
        <taxon>Sordariales incertae sedis</taxon>
        <taxon>Madurella</taxon>
    </lineage>
</organism>
<dbReference type="InterPro" id="IPR001128">
    <property type="entry name" value="Cyt_P450"/>
</dbReference>
<dbReference type="GO" id="GO:0005506">
    <property type="term" value="F:iron ion binding"/>
    <property type="evidence" value="ECO:0007669"/>
    <property type="project" value="InterPro"/>
</dbReference>
<keyword evidence="4" id="KW-0479">Metal-binding</keyword>
<evidence type="ECO:0000256" key="7">
    <source>
        <dbReference type="ARBA" id="ARBA00023033"/>
    </source>
</evidence>
<keyword evidence="10" id="KW-1185">Reference proteome</keyword>
<evidence type="ECO:0000256" key="6">
    <source>
        <dbReference type="ARBA" id="ARBA00023004"/>
    </source>
</evidence>
<comment type="caution">
    <text evidence="9">The sequence shown here is derived from an EMBL/GenBank/DDBJ whole genome shotgun (WGS) entry which is preliminary data.</text>
</comment>
<dbReference type="CDD" id="cd11041">
    <property type="entry name" value="CYP503A1-like"/>
    <property type="match status" value="1"/>
</dbReference>
<name>A0A175VP77_9PEZI</name>
<proteinExistence type="inferred from homology"/>
<evidence type="ECO:0000256" key="1">
    <source>
        <dbReference type="ARBA" id="ARBA00001971"/>
    </source>
</evidence>
<evidence type="ECO:0000256" key="2">
    <source>
        <dbReference type="ARBA" id="ARBA00004167"/>
    </source>
</evidence>
<dbReference type="VEuPathDB" id="FungiDB:MMYC01_210430"/>
<dbReference type="AlphaFoldDB" id="A0A175VP77"/>
<evidence type="ECO:0000256" key="5">
    <source>
        <dbReference type="ARBA" id="ARBA00023002"/>
    </source>
</evidence>
<dbReference type="GO" id="GO:0020037">
    <property type="term" value="F:heme binding"/>
    <property type="evidence" value="ECO:0007669"/>
    <property type="project" value="InterPro"/>
</dbReference>
<evidence type="ECO:0000256" key="3">
    <source>
        <dbReference type="ARBA" id="ARBA00010617"/>
    </source>
</evidence>
<dbReference type="PANTHER" id="PTHR46206:SF6">
    <property type="entry name" value="CYTOCHROME P450 MONOOXYGENASE AN1598-RELATED"/>
    <property type="match status" value="1"/>
</dbReference>
<dbReference type="Pfam" id="PF00067">
    <property type="entry name" value="p450"/>
    <property type="match status" value="2"/>
</dbReference>
<keyword evidence="8" id="KW-0472">Membrane</keyword>
<dbReference type="InterPro" id="IPR036396">
    <property type="entry name" value="Cyt_P450_sf"/>
</dbReference>
<protein>
    <submittedName>
        <fullName evidence="9">Ent-kaurene oxidase</fullName>
    </submittedName>
</protein>